<organism evidence="2 3">
    <name type="scientific">Bifidobacterium dentium ATCC 27679</name>
    <dbReference type="NCBI Taxonomy" id="871562"/>
    <lineage>
        <taxon>Bacteria</taxon>
        <taxon>Bacillati</taxon>
        <taxon>Actinomycetota</taxon>
        <taxon>Actinomycetes</taxon>
        <taxon>Bifidobacteriales</taxon>
        <taxon>Bifidobacteriaceae</taxon>
        <taxon>Bifidobacterium</taxon>
    </lineage>
</organism>
<reference evidence="2 3" key="1">
    <citation type="submission" date="2010-08" db="EMBL/GenBank/DDBJ databases">
        <authorList>
            <person name="Muzny D."/>
            <person name="Qin X."/>
            <person name="Deng J."/>
            <person name="Jiang H."/>
            <person name="Liu Y."/>
            <person name="Qu J."/>
            <person name="Song X.-Z."/>
            <person name="Zhang L."/>
            <person name="Thornton R."/>
            <person name="Coyle M."/>
            <person name="Francisco L."/>
            <person name="Jackson L."/>
            <person name="Javaid M."/>
            <person name="Korchina V."/>
            <person name="Kovar C."/>
            <person name="Mata R."/>
            <person name="Mathew T."/>
            <person name="Ngo R."/>
            <person name="Nguyen L."/>
            <person name="Nguyen N."/>
            <person name="Okwuonu G."/>
            <person name="Ongeri F."/>
            <person name="Pham C."/>
            <person name="Simmons D."/>
            <person name="Wilczek-Boney K."/>
            <person name="Hale W."/>
            <person name="Jakkamsetti A."/>
            <person name="Pham P."/>
            <person name="Ruth R."/>
            <person name="San Lucas F."/>
            <person name="Warren J."/>
            <person name="Zhang J."/>
            <person name="Zhao Z."/>
            <person name="Zhou C."/>
            <person name="Zhu D."/>
            <person name="Lee S."/>
            <person name="Bess C."/>
            <person name="Blankenburg K."/>
            <person name="Forbes L."/>
            <person name="Fu Q."/>
            <person name="Gubbala S."/>
            <person name="Hirani K."/>
            <person name="Jayaseelan J.C."/>
            <person name="Lara F."/>
            <person name="Munidasa M."/>
            <person name="Palculict T."/>
            <person name="Patil S."/>
            <person name="Pu L.-L."/>
            <person name="Saada N."/>
            <person name="Tang L."/>
            <person name="Weissenberger G."/>
            <person name="Zhu Y."/>
            <person name="Hemphill L."/>
            <person name="Shang Y."/>
            <person name="Youmans B."/>
            <person name="Ayvaz T."/>
            <person name="Ross M."/>
            <person name="Santibanez J."/>
            <person name="Aqrawi P."/>
            <person name="Gross S."/>
            <person name="Joshi V."/>
            <person name="Fowler G."/>
            <person name="Nazareth L."/>
            <person name="Reid J."/>
            <person name="Worley K."/>
            <person name="Petrosino J."/>
            <person name="Highlander S."/>
            <person name="Gibbs R."/>
        </authorList>
    </citation>
    <scope>NUCLEOTIDE SEQUENCE [LARGE SCALE GENOMIC DNA]</scope>
    <source>
        <strain evidence="2 3">ATCC 27679</strain>
    </source>
</reference>
<dbReference type="AlphaFoldDB" id="E0QAI3"/>
<evidence type="ECO:0000313" key="2">
    <source>
        <dbReference type="EMBL" id="EFM40514.1"/>
    </source>
</evidence>
<dbReference type="EMBL" id="AEEQ01000014">
    <property type="protein sequence ID" value="EFM40514.1"/>
    <property type="molecule type" value="Genomic_DNA"/>
</dbReference>
<evidence type="ECO:0000256" key="1">
    <source>
        <dbReference type="SAM" id="MobiDB-lite"/>
    </source>
</evidence>
<gene>
    <name evidence="2" type="ORF">HMPREF0168_2141</name>
</gene>
<proteinExistence type="predicted"/>
<sequence>MKRGMRHYASSGPTTLNGHRRRPASAVIRPSQTTILRKYSDFMQGYNSIAQENIHVA</sequence>
<dbReference type="Proteomes" id="UP000003323">
    <property type="component" value="Unassembled WGS sequence"/>
</dbReference>
<accession>E0QAI3</accession>
<comment type="caution">
    <text evidence="2">The sequence shown here is derived from an EMBL/GenBank/DDBJ whole genome shotgun (WGS) entry which is preliminary data.</text>
</comment>
<protein>
    <submittedName>
        <fullName evidence="2">Uncharacterized protein</fullName>
    </submittedName>
</protein>
<dbReference type="HOGENOM" id="CLU_2987466_0_0_11"/>
<feature type="region of interest" description="Disordered" evidence="1">
    <location>
        <begin position="1"/>
        <end position="25"/>
    </location>
</feature>
<evidence type="ECO:0000313" key="3">
    <source>
        <dbReference type="Proteomes" id="UP000003323"/>
    </source>
</evidence>
<name>E0QAI3_9BIFI</name>